<comment type="function">
    <text evidence="4">Catalyzes the transfer of a formyl group from 10-formyltetrahydrofolate to 5-phospho-ribosyl-glycinamide (GAR), producing 5-phospho-ribosyl-N-formylglycinamide (FGAR) and tetrahydrofolate.</text>
</comment>
<dbReference type="GO" id="GO:0005829">
    <property type="term" value="C:cytosol"/>
    <property type="evidence" value="ECO:0007669"/>
    <property type="project" value="TreeGrafter"/>
</dbReference>
<dbReference type="eggNOG" id="COG0299">
    <property type="taxonomic scope" value="Bacteria"/>
</dbReference>
<feature type="binding site" evidence="4">
    <location>
        <begin position="12"/>
        <end position="14"/>
    </location>
    <ligand>
        <name>N(1)-(5-phospho-beta-D-ribosyl)glycinamide</name>
        <dbReference type="ChEBI" id="CHEBI:143788"/>
    </ligand>
</feature>
<dbReference type="PANTHER" id="PTHR43369">
    <property type="entry name" value="PHOSPHORIBOSYLGLYCINAMIDE FORMYLTRANSFERASE"/>
    <property type="match status" value="1"/>
</dbReference>
<keyword evidence="3 4" id="KW-0658">Purine biosynthesis</keyword>
<evidence type="ECO:0000313" key="7">
    <source>
        <dbReference type="Proteomes" id="UP000030643"/>
    </source>
</evidence>
<dbReference type="NCBIfam" id="TIGR00639">
    <property type="entry name" value="PurN"/>
    <property type="match status" value="1"/>
</dbReference>
<comment type="similarity">
    <text evidence="4">Belongs to the GART family.</text>
</comment>
<dbReference type="EMBL" id="DF820490">
    <property type="protein sequence ID" value="GAK31125.1"/>
    <property type="molecule type" value="Genomic_DNA"/>
</dbReference>
<dbReference type="SUPFAM" id="SSF53328">
    <property type="entry name" value="Formyltransferase"/>
    <property type="match status" value="1"/>
</dbReference>
<feature type="domain" description="Formyl transferase N-terminal" evidence="5">
    <location>
        <begin position="3"/>
        <end position="175"/>
    </location>
</feature>
<dbReference type="InterPro" id="IPR004607">
    <property type="entry name" value="GART"/>
</dbReference>
<dbReference type="InterPro" id="IPR002376">
    <property type="entry name" value="Formyl_transf_N"/>
</dbReference>
<evidence type="ECO:0000256" key="2">
    <source>
        <dbReference type="ARBA" id="ARBA00022679"/>
    </source>
</evidence>
<dbReference type="RefSeq" id="WP_027699156.1">
    <property type="nucleotide sequence ID" value="NZ_DF820490.1"/>
</dbReference>
<gene>
    <name evidence="4 6" type="primary">purN</name>
    <name evidence="6" type="ORF">WOSG25_071020</name>
</gene>
<evidence type="ECO:0000256" key="1">
    <source>
        <dbReference type="ARBA" id="ARBA00005054"/>
    </source>
</evidence>
<keyword evidence="7" id="KW-1185">Reference proteome</keyword>
<dbReference type="HAMAP" id="MF_01930">
    <property type="entry name" value="PurN"/>
    <property type="match status" value="1"/>
</dbReference>
<name>A0A069CTH6_WEIOS</name>
<comment type="caution">
    <text evidence="4">Lacks conserved residue(s) required for the propagation of feature annotation.</text>
</comment>
<dbReference type="Gene3D" id="3.40.50.170">
    <property type="entry name" value="Formyl transferase, N-terminal domain"/>
    <property type="match status" value="1"/>
</dbReference>
<accession>A0A069CTH6</accession>
<evidence type="ECO:0000256" key="3">
    <source>
        <dbReference type="ARBA" id="ARBA00022755"/>
    </source>
</evidence>
<dbReference type="STRING" id="1329250.WOSG25_071020"/>
<feature type="active site" description="Proton donor" evidence="4">
    <location>
        <position position="104"/>
    </location>
</feature>
<dbReference type="CDD" id="cd08645">
    <property type="entry name" value="FMT_core_GART"/>
    <property type="match status" value="1"/>
</dbReference>
<reference evidence="7" key="1">
    <citation type="journal article" date="2014" name="Genome Announc.">
        <title>Draft genome sequence of Weissella oryzae SG25T, isolated from fermented rice grains.</title>
        <authorList>
            <person name="Tanizawa Y."/>
            <person name="Fujisawa T."/>
            <person name="Mochizuki T."/>
            <person name="Kaminuma E."/>
            <person name="Suzuki Y."/>
            <person name="Nakamura Y."/>
            <person name="Tohno M."/>
        </authorList>
    </citation>
    <scope>NUCLEOTIDE SEQUENCE [LARGE SCALE GENOMIC DNA]</scope>
    <source>
        <strain evidence="7">DSM 25784 / JCM 18191 / LMG 30913 / SG25</strain>
    </source>
</reference>
<comment type="pathway">
    <text evidence="1 4">Purine metabolism; IMP biosynthesis via de novo pathway; N(2)-formyl-N(1)-(5-phospho-D-ribosyl)glycinamide from N(1)-(5-phospho-D-ribosyl)glycinamide (10-formyl THF route): step 1/1.</text>
</comment>
<protein>
    <recommendedName>
        <fullName evidence="4">Phosphoribosylglycinamide formyltransferase</fullName>
        <ecNumber evidence="4">2.1.2.2</ecNumber>
    </recommendedName>
    <alternativeName>
        <fullName evidence="4">5'-phosphoribosylglycinamide transformylase</fullName>
    </alternativeName>
    <alternativeName>
        <fullName evidence="4">GAR transformylase</fullName>
        <shortName evidence="4">GART</shortName>
    </alternativeName>
</protein>
<dbReference type="AlphaFoldDB" id="A0A069CTH6"/>
<evidence type="ECO:0000256" key="4">
    <source>
        <dbReference type="HAMAP-Rule" id="MF_01930"/>
    </source>
</evidence>
<keyword evidence="2 4" id="KW-0808">Transferase</keyword>
<comment type="catalytic activity">
    <reaction evidence="4">
        <text>N(1)-(5-phospho-beta-D-ribosyl)glycinamide + (6R)-10-formyltetrahydrofolate = N(2)-formyl-N(1)-(5-phospho-beta-D-ribosyl)glycinamide + (6S)-5,6,7,8-tetrahydrofolate + H(+)</text>
        <dbReference type="Rhea" id="RHEA:15053"/>
        <dbReference type="ChEBI" id="CHEBI:15378"/>
        <dbReference type="ChEBI" id="CHEBI:57453"/>
        <dbReference type="ChEBI" id="CHEBI:143788"/>
        <dbReference type="ChEBI" id="CHEBI:147286"/>
        <dbReference type="ChEBI" id="CHEBI:195366"/>
        <dbReference type="EC" id="2.1.2.2"/>
    </reaction>
</comment>
<dbReference type="PANTHER" id="PTHR43369:SF2">
    <property type="entry name" value="PHOSPHORIBOSYLGLYCINAMIDE FORMYLTRANSFERASE"/>
    <property type="match status" value="1"/>
</dbReference>
<dbReference type="Pfam" id="PF00551">
    <property type="entry name" value="Formyl_trans_N"/>
    <property type="match status" value="1"/>
</dbReference>
<feature type="binding site" evidence="4">
    <location>
        <position position="102"/>
    </location>
    <ligand>
        <name>(6R)-10-formyltetrahydrofolate</name>
        <dbReference type="ChEBI" id="CHEBI:195366"/>
    </ligand>
</feature>
<dbReference type="GO" id="GO:0006189">
    <property type="term" value="P:'de novo' IMP biosynthetic process"/>
    <property type="evidence" value="ECO:0007669"/>
    <property type="project" value="UniProtKB-UniRule"/>
</dbReference>
<evidence type="ECO:0000259" key="5">
    <source>
        <dbReference type="Pfam" id="PF00551"/>
    </source>
</evidence>
<dbReference type="InterPro" id="IPR036477">
    <property type="entry name" value="Formyl_transf_N_sf"/>
</dbReference>
<dbReference type="Proteomes" id="UP000030643">
    <property type="component" value="Unassembled WGS sequence"/>
</dbReference>
<organism evidence="6 7">
    <name type="scientific">Weissella oryzae (strain DSM 25784 / JCM 18191 / LMG 30913 / SG25)</name>
    <dbReference type="NCBI Taxonomy" id="1329250"/>
    <lineage>
        <taxon>Bacteria</taxon>
        <taxon>Bacillati</taxon>
        <taxon>Bacillota</taxon>
        <taxon>Bacilli</taxon>
        <taxon>Lactobacillales</taxon>
        <taxon>Lactobacillaceae</taxon>
        <taxon>Weissella</taxon>
    </lineage>
</organism>
<feature type="binding site" evidence="4">
    <location>
        <position position="60"/>
    </location>
    <ligand>
        <name>(6R)-10-formyltetrahydrofolate</name>
        <dbReference type="ChEBI" id="CHEBI:195366"/>
    </ligand>
</feature>
<proteinExistence type="inferred from homology"/>
<dbReference type="OrthoDB" id="9806170at2"/>
<dbReference type="GO" id="GO:0004644">
    <property type="term" value="F:phosphoribosylglycinamide formyltransferase activity"/>
    <property type="evidence" value="ECO:0007669"/>
    <property type="project" value="UniProtKB-UniRule"/>
</dbReference>
<dbReference type="EC" id="2.1.2.2" evidence="4"/>
<sequence length="186" mass="20619">MTNIAVFASGNGSNFEVLAQALGANIRFLFTDHHDAYVLKRAERLGIQAFVPERQDFPSKTAFELAIVDLLKQYEIDLICLAGYMRFIGKTIFDHYPGLMVNLHPSLLPDFAGSPHAIDESWQAKAGLGITVHFVDEGIDTGAIIQQRPVAYHEQLADYEAAIHAAEHQLYPAVVQELIKQISDNA</sequence>
<evidence type="ECO:0000313" key="6">
    <source>
        <dbReference type="EMBL" id="GAK31125.1"/>
    </source>
</evidence>
<feature type="site" description="Raises pKa of active site His" evidence="4">
    <location>
        <position position="140"/>
    </location>
</feature>
<dbReference type="UniPathway" id="UPA00074">
    <property type="reaction ID" value="UER00126"/>
</dbReference>